<dbReference type="NCBIfam" id="NF003814">
    <property type="entry name" value="PRK05406.1-3"/>
    <property type="match status" value="1"/>
</dbReference>
<organism evidence="1 2">
    <name type="scientific">Alteromonas gilva</name>
    <dbReference type="NCBI Taxonomy" id="2987522"/>
    <lineage>
        <taxon>Bacteria</taxon>
        <taxon>Pseudomonadati</taxon>
        <taxon>Pseudomonadota</taxon>
        <taxon>Gammaproteobacteria</taxon>
        <taxon>Alteromonadales</taxon>
        <taxon>Alteromonadaceae</taxon>
        <taxon>Alteromonas/Salinimonas group</taxon>
        <taxon>Alteromonas</taxon>
    </lineage>
</organism>
<dbReference type="CDD" id="cd10787">
    <property type="entry name" value="LamB_YcsF_like"/>
    <property type="match status" value="1"/>
</dbReference>
<evidence type="ECO:0000313" key="2">
    <source>
        <dbReference type="Proteomes" id="UP001218788"/>
    </source>
</evidence>
<keyword evidence="2" id="KW-1185">Reference proteome</keyword>
<dbReference type="InterPro" id="IPR011330">
    <property type="entry name" value="Glyco_hydro/deAcase_b/a-brl"/>
</dbReference>
<dbReference type="Proteomes" id="UP001218788">
    <property type="component" value="Unassembled WGS sequence"/>
</dbReference>
<dbReference type="Pfam" id="PF03746">
    <property type="entry name" value="LamB_YcsF"/>
    <property type="match status" value="1"/>
</dbReference>
<dbReference type="InterPro" id="IPR005501">
    <property type="entry name" value="LamB/YcsF/PxpA-like"/>
</dbReference>
<dbReference type="SUPFAM" id="SSF88713">
    <property type="entry name" value="Glycoside hydrolase/deacetylase"/>
    <property type="match status" value="1"/>
</dbReference>
<accession>A0ABT5L2F6</accession>
<name>A0ABT5L2F6_9ALTE</name>
<dbReference type="RefSeq" id="WP_273640403.1">
    <property type="nucleotide sequence ID" value="NZ_JAQQXP010000001.1"/>
</dbReference>
<reference evidence="1 2" key="1">
    <citation type="submission" date="2022-10" db="EMBL/GenBank/DDBJ databases">
        <title>Alteromonas sp. chi3 Genome sequencing.</title>
        <authorList>
            <person name="Park S."/>
        </authorList>
    </citation>
    <scope>NUCLEOTIDE SEQUENCE [LARGE SCALE GENOMIC DNA]</scope>
    <source>
        <strain evidence="2">chi3</strain>
    </source>
</reference>
<dbReference type="Gene3D" id="3.20.20.370">
    <property type="entry name" value="Glycoside hydrolase/deacetylase"/>
    <property type="match status" value="1"/>
</dbReference>
<dbReference type="PANTHER" id="PTHR30292">
    <property type="entry name" value="UNCHARACTERIZED PROTEIN YBGL-RELATED"/>
    <property type="match status" value="1"/>
</dbReference>
<dbReference type="PANTHER" id="PTHR30292:SF0">
    <property type="entry name" value="5-OXOPROLINASE SUBUNIT A"/>
    <property type="match status" value="1"/>
</dbReference>
<comment type="caution">
    <text evidence="1">The sequence shown here is derived from an EMBL/GenBank/DDBJ whole genome shotgun (WGS) entry which is preliminary data.</text>
</comment>
<sequence>MMLNCDLGESYGAWTMPVDGQIMVHIDMANIACGFHGGDPLTLQKAIRLALEHNVTIGAHPSYPDLQGFGRRSLAMAEDELIACLHYQIAALDGMARAQGGRVEYVKPHGALYNDMMQNTELRRSVLKAMTQGPVPDIPLMIQAHPDHEQLTLEAAEFGVVLLFEAFADRRYTAQGYLLSRKQAGAVLNEEEAFAQATRLMDEGVIIANDNSVLAMPVDTLCVHGDSPGAVAMAEALRVALTKRKLSHIRPGTNA</sequence>
<dbReference type="EMBL" id="JAQQXP010000001">
    <property type="protein sequence ID" value="MDC8831228.1"/>
    <property type="molecule type" value="Genomic_DNA"/>
</dbReference>
<protein>
    <submittedName>
        <fullName evidence="1">5-oxoprolinase subunit PxpA</fullName>
    </submittedName>
</protein>
<gene>
    <name evidence="1" type="ORF">OIK42_10690</name>
</gene>
<proteinExistence type="predicted"/>
<dbReference type="NCBIfam" id="NF003816">
    <property type="entry name" value="PRK05406.1-5"/>
    <property type="match status" value="1"/>
</dbReference>
<evidence type="ECO:0000313" key="1">
    <source>
        <dbReference type="EMBL" id="MDC8831228.1"/>
    </source>
</evidence>